<feature type="chain" id="PRO_5045751247" description="ParB/Sulfiredoxin domain-containing protein" evidence="1">
    <location>
        <begin position="21"/>
        <end position="232"/>
    </location>
</feature>
<evidence type="ECO:0000313" key="3">
    <source>
        <dbReference type="Proteomes" id="UP001648503"/>
    </source>
</evidence>
<proteinExistence type="predicted"/>
<evidence type="ECO:0008006" key="4">
    <source>
        <dbReference type="Google" id="ProtNLM"/>
    </source>
</evidence>
<name>A0ABQ8EY63_9FUNG</name>
<evidence type="ECO:0000313" key="2">
    <source>
        <dbReference type="EMBL" id="KAH6588702.1"/>
    </source>
</evidence>
<keyword evidence="3" id="KW-1185">Reference proteome</keyword>
<evidence type="ECO:0000256" key="1">
    <source>
        <dbReference type="SAM" id="SignalP"/>
    </source>
</evidence>
<dbReference type="SUPFAM" id="SSF110849">
    <property type="entry name" value="ParB/Sulfiredoxin"/>
    <property type="match status" value="1"/>
</dbReference>
<dbReference type="InterPro" id="IPR036086">
    <property type="entry name" value="ParB/Sulfiredoxin_sf"/>
</dbReference>
<feature type="signal peptide" evidence="1">
    <location>
        <begin position="1"/>
        <end position="20"/>
    </location>
</feature>
<sequence length="232" mass="26182">MTAAILFLLLILLGFPQCSLDIYRESLFQHYRTTIQDPFLDIPTPRIRWVDPVQLIRHEHTSRAHLESLLAYLQMTPPNAPVPIPVVTASYPRVILDGHHRVAASRILGLKWIPVWEIDDLDEIGNWGKTLVRCYSQTNGRRMALHEVTRRAREGNIDWGVKGTRHVAYLPSSQPQTSGDMHFEVVLERVTPRVEWGLWTSSNDVAAVGAGDLLISSIAARELTIRVPGRGS</sequence>
<protein>
    <recommendedName>
        <fullName evidence="4">ParB/Sulfiredoxin domain-containing protein</fullName>
    </recommendedName>
</protein>
<dbReference type="EMBL" id="JAFCIX010000495">
    <property type="protein sequence ID" value="KAH6588702.1"/>
    <property type="molecule type" value="Genomic_DNA"/>
</dbReference>
<comment type="caution">
    <text evidence="2">The sequence shown here is derived from an EMBL/GenBank/DDBJ whole genome shotgun (WGS) entry which is preliminary data.</text>
</comment>
<accession>A0ABQ8EY63</accession>
<reference evidence="2 3" key="1">
    <citation type="submission" date="2021-02" db="EMBL/GenBank/DDBJ databases">
        <title>Variation within the Batrachochytrium salamandrivorans European outbreak.</title>
        <authorList>
            <person name="Kelly M."/>
            <person name="Pasmans F."/>
            <person name="Shea T.P."/>
            <person name="Munoz J.F."/>
            <person name="Carranza S."/>
            <person name="Cuomo C.A."/>
            <person name="Martel A."/>
        </authorList>
    </citation>
    <scope>NUCLEOTIDE SEQUENCE [LARGE SCALE GENOMIC DNA]</scope>
    <source>
        <strain evidence="2 3">AMFP18/2</strain>
    </source>
</reference>
<organism evidence="2 3">
    <name type="scientific">Batrachochytrium salamandrivorans</name>
    <dbReference type="NCBI Taxonomy" id="1357716"/>
    <lineage>
        <taxon>Eukaryota</taxon>
        <taxon>Fungi</taxon>
        <taxon>Fungi incertae sedis</taxon>
        <taxon>Chytridiomycota</taxon>
        <taxon>Chytridiomycota incertae sedis</taxon>
        <taxon>Chytridiomycetes</taxon>
        <taxon>Rhizophydiales</taxon>
        <taxon>Rhizophydiales incertae sedis</taxon>
        <taxon>Batrachochytrium</taxon>
    </lineage>
</organism>
<dbReference type="Proteomes" id="UP001648503">
    <property type="component" value="Unassembled WGS sequence"/>
</dbReference>
<keyword evidence="1" id="KW-0732">Signal</keyword>
<gene>
    <name evidence="2" type="ORF">BASA50_010573</name>
</gene>
<dbReference type="Gene3D" id="3.90.1530.10">
    <property type="entry name" value="Conserved hypothetical protein from pyrococcus furiosus pfu- 392566-001, ParB domain"/>
    <property type="match status" value="1"/>
</dbReference>